<feature type="region of interest" description="Disordered" evidence="2">
    <location>
        <begin position="285"/>
        <end position="309"/>
    </location>
</feature>
<protein>
    <submittedName>
        <fullName evidence="3">Uncharacterized protein</fullName>
    </submittedName>
</protein>
<dbReference type="EMBL" id="VTES01000006">
    <property type="protein sequence ID" value="TYS60685.1"/>
    <property type="molecule type" value="Genomic_DNA"/>
</dbReference>
<evidence type="ECO:0000256" key="1">
    <source>
        <dbReference type="SAM" id="Coils"/>
    </source>
</evidence>
<comment type="caution">
    <text evidence="3">The sequence shown here is derived from an EMBL/GenBank/DDBJ whole genome shotgun (WGS) entry which is preliminary data.</text>
</comment>
<reference evidence="3 4" key="1">
    <citation type="submission" date="2019-08" db="EMBL/GenBank/DDBJ databases">
        <title>Bacillus genomes from the desert of Cuatro Cienegas, Coahuila.</title>
        <authorList>
            <person name="Olmedo-Alvarez G."/>
        </authorList>
    </citation>
    <scope>NUCLEOTIDE SEQUENCE [LARGE SCALE GENOMIC DNA]</scope>
    <source>
        <strain evidence="3 4">CH37_1T</strain>
    </source>
</reference>
<gene>
    <name evidence="3" type="ORF">FZD47_20985</name>
</gene>
<evidence type="ECO:0000313" key="4">
    <source>
        <dbReference type="Proteomes" id="UP000323732"/>
    </source>
</evidence>
<proteinExistence type="predicted"/>
<keyword evidence="1" id="KW-0175">Coiled coil</keyword>
<accession>A0A5D4SAK5</accession>
<sequence>MEVSTKIARYKELFETDPLYQEINRRDLTGELFDSCLLYDRVYFDNTYSTKQAAELLEIAGKEQTLLNYLNRNDFTDYIDIGRQGKRGYYRYNYKSLFQFKMILLLTNHDLTPFDIAAIVGTRPEYSSRERTHQNSPVSRLPQSQSYEDIEEIFDEKASELVNHIGSQLENIMLEQQRTSLKKDLNTWEAEIRGIVGRIDDIDMNVQIYKLILEQLETKREPESKSFLGKLFGSKTEPVAVDNSEYKKRLEELEERKQQLIQEKEKLDDKKEDIVKSLEQVNQRIKERTAIKANNPNNNLLNDSRREQT</sequence>
<evidence type="ECO:0000313" key="3">
    <source>
        <dbReference type="EMBL" id="TYS60685.1"/>
    </source>
</evidence>
<name>A0A5D4SAK5_9BACI</name>
<dbReference type="RefSeq" id="WP_148950834.1">
    <property type="nucleotide sequence ID" value="NZ_VTES01000006.1"/>
</dbReference>
<dbReference type="Proteomes" id="UP000323732">
    <property type="component" value="Unassembled WGS sequence"/>
</dbReference>
<evidence type="ECO:0000256" key="2">
    <source>
        <dbReference type="SAM" id="MobiDB-lite"/>
    </source>
</evidence>
<feature type="coiled-coil region" evidence="1">
    <location>
        <begin position="243"/>
        <end position="284"/>
    </location>
</feature>
<organism evidence="3 4">
    <name type="scientific">Bacillus infantis</name>
    <dbReference type="NCBI Taxonomy" id="324767"/>
    <lineage>
        <taxon>Bacteria</taxon>
        <taxon>Bacillati</taxon>
        <taxon>Bacillota</taxon>
        <taxon>Bacilli</taxon>
        <taxon>Bacillales</taxon>
        <taxon>Bacillaceae</taxon>
        <taxon>Bacillus</taxon>
    </lineage>
</organism>
<dbReference type="AlphaFoldDB" id="A0A5D4SAK5"/>